<protein>
    <submittedName>
        <fullName evidence="1">Uncharacterized protein</fullName>
    </submittedName>
</protein>
<evidence type="ECO:0000313" key="1">
    <source>
        <dbReference type="EMBL" id="RDB20582.1"/>
    </source>
</evidence>
<reference evidence="1" key="1">
    <citation type="submission" date="2018-04" db="EMBL/GenBank/DDBJ databases">
        <title>Whole genome sequencing of Hypsizygus marmoreus.</title>
        <authorList>
            <person name="Choi I.-G."/>
            <person name="Min B."/>
            <person name="Kim J.-G."/>
            <person name="Kim S."/>
            <person name="Oh Y.-L."/>
            <person name="Kong W.-S."/>
            <person name="Park H."/>
            <person name="Jeong J."/>
            <person name="Song E.-S."/>
        </authorList>
    </citation>
    <scope>NUCLEOTIDE SEQUENCE [LARGE SCALE GENOMIC DNA]</scope>
    <source>
        <strain evidence="1">51987-8</strain>
    </source>
</reference>
<name>A0A369JGZ4_HYPMA</name>
<comment type="caution">
    <text evidence="1">The sequence shown here is derived from an EMBL/GenBank/DDBJ whole genome shotgun (WGS) entry which is preliminary data.</text>
</comment>
<keyword evidence="2" id="KW-1185">Reference proteome</keyword>
<dbReference type="AlphaFoldDB" id="A0A369JGZ4"/>
<dbReference type="InParanoid" id="A0A369JGZ4"/>
<accession>A0A369JGZ4</accession>
<proteinExistence type="predicted"/>
<organism evidence="1 2">
    <name type="scientific">Hypsizygus marmoreus</name>
    <name type="common">White beech mushroom</name>
    <name type="synonym">Agaricus marmoreus</name>
    <dbReference type="NCBI Taxonomy" id="39966"/>
    <lineage>
        <taxon>Eukaryota</taxon>
        <taxon>Fungi</taxon>
        <taxon>Dikarya</taxon>
        <taxon>Basidiomycota</taxon>
        <taxon>Agaricomycotina</taxon>
        <taxon>Agaricomycetes</taxon>
        <taxon>Agaricomycetidae</taxon>
        <taxon>Agaricales</taxon>
        <taxon>Tricholomatineae</taxon>
        <taxon>Lyophyllaceae</taxon>
        <taxon>Hypsizygus</taxon>
    </lineage>
</organism>
<sequence length="67" mass="7425">MKSTAPFLLVIRTLSKHLYSNGMLDRITHVCVSSPLFDPTDLRHRSFLVIGTADSGTLLNDGSHKLE</sequence>
<dbReference type="Proteomes" id="UP000076154">
    <property type="component" value="Unassembled WGS sequence"/>
</dbReference>
<dbReference type="EMBL" id="LUEZ02000058">
    <property type="protein sequence ID" value="RDB20582.1"/>
    <property type="molecule type" value="Genomic_DNA"/>
</dbReference>
<evidence type="ECO:0000313" key="2">
    <source>
        <dbReference type="Proteomes" id="UP000076154"/>
    </source>
</evidence>
<gene>
    <name evidence="1" type="ORF">Hypma_012192</name>
</gene>